<dbReference type="AlphaFoldDB" id="A0AAD4BBU4"/>
<comment type="subcellular location">
    <subcellularLocation>
        <location evidence="1">Chromosome</location>
        <location evidence="1">Telomere</location>
    </subcellularLocation>
</comment>
<reference evidence="6" key="1">
    <citation type="submission" date="2019-10" db="EMBL/GenBank/DDBJ databases">
        <authorList>
            <consortium name="DOE Joint Genome Institute"/>
            <person name="Kuo A."/>
            <person name="Miyauchi S."/>
            <person name="Kiss E."/>
            <person name="Drula E."/>
            <person name="Kohler A."/>
            <person name="Sanchez-Garcia M."/>
            <person name="Andreopoulos B."/>
            <person name="Barry K.W."/>
            <person name="Bonito G."/>
            <person name="Buee M."/>
            <person name="Carver A."/>
            <person name="Chen C."/>
            <person name="Cichocki N."/>
            <person name="Clum A."/>
            <person name="Culley D."/>
            <person name="Crous P.W."/>
            <person name="Fauchery L."/>
            <person name="Girlanda M."/>
            <person name="Hayes R."/>
            <person name="Keri Z."/>
            <person name="LaButti K."/>
            <person name="Lipzen A."/>
            <person name="Lombard V."/>
            <person name="Magnuson J."/>
            <person name="Maillard F."/>
            <person name="Morin E."/>
            <person name="Murat C."/>
            <person name="Nolan M."/>
            <person name="Ohm R."/>
            <person name="Pangilinan J."/>
            <person name="Pereira M."/>
            <person name="Perotto S."/>
            <person name="Peter M."/>
            <person name="Riley R."/>
            <person name="Sitrit Y."/>
            <person name="Stielow B."/>
            <person name="Szollosi G."/>
            <person name="Zifcakova L."/>
            <person name="Stursova M."/>
            <person name="Spatafora J.W."/>
            <person name="Tedersoo L."/>
            <person name="Vaario L.-M."/>
            <person name="Yamada A."/>
            <person name="Yan M."/>
            <person name="Wang P."/>
            <person name="Xu J."/>
            <person name="Bruns T."/>
            <person name="Baldrian P."/>
            <person name="Vilgalys R."/>
            <person name="Henrissat B."/>
            <person name="Grigoriev I.V."/>
            <person name="Hibbett D."/>
            <person name="Nagy L.G."/>
            <person name="Martin F.M."/>
        </authorList>
    </citation>
    <scope>NUCLEOTIDE SEQUENCE</scope>
    <source>
        <strain evidence="6">BED1</strain>
    </source>
</reference>
<evidence type="ECO:0000256" key="4">
    <source>
        <dbReference type="ARBA" id="ARBA00023125"/>
    </source>
</evidence>
<gene>
    <name evidence="6" type="ORF">L210DRAFT_3766845</name>
</gene>
<keyword evidence="7" id="KW-1185">Reference proteome</keyword>
<dbReference type="GO" id="GO:0010521">
    <property type="term" value="F:telomerase inhibitor activity"/>
    <property type="evidence" value="ECO:0007669"/>
    <property type="project" value="TreeGrafter"/>
</dbReference>
<dbReference type="GO" id="GO:0032210">
    <property type="term" value="P:regulation of telomere maintenance via telomerase"/>
    <property type="evidence" value="ECO:0007669"/>
    <property type="project" value="TreeGrafter"/>
</dbReference>
<protein>
    <recommendedName>
        <fullName evidence="5">Telomeric single stranded DNA binding POT1/Cdc13 domain-containing protein</fullName>
    </recommendedName>
</protein>
<evidence type="ECO:0000256" key="2">
    <source>
        <dbReference type="ARBA" id="ARBA00022454"/>
    </source>
</evidence>
<dbReference type="SUPFAM" id="SSF50249">
    <property type="entry name" value="Nucleic acid-binding proteins"/>
    <property type="match status" value="2"/>
</dbReference>
<feature type="domain" description="Telomeric single stranded DNA binding POT1/Cdc13" evidence="5">
    <location>
        <begin position="243"/>
        <end position="395"/>
    </location>
</feature>
<evidence type="ECO:0000313" key="6">
    <source>
        <dbReference type="EMBL" id="KAF8418643.1"/>
    </source>
</evidence>
<dbReference type="InterPro" id="IPR028389">
    <property type="entry name" value="POT1"/>
</dbReference>
<dbReference type="PANTHER" id="PTHR14513:SF0">
    <property type="entry name" value="PROTECTION OF TELOMERES PROTEIN 1"/>
    <property type="match status" value="1"/>
</dbReference>
<dbReference type="EMBL" id="WHUW01000191">
    <property type="protein sequence ID" value="KAF8418643.1"/>
    <property type="molecule type" value="Genomic_DNA"/>
</dbReference>
<keyword evidence="3" id="KW-0779">Telomere</keyword>
<evidence type="ECO:0000256" key="3">
    <source>
        <dbReference type="ARBA" id="ARBA00022895"/>
    </source>
</evidence>
<dbReference type="Gene3D" id="2.40.50.140">
    <property type="entry name" value="Nucleic acid-binding proteins"/>
    <property type="match status" value="3"/>
</dbReference>
<dbReference type="InterPro" id="IPR011564">
    <property type="entry name" value="Telomer_end-bd_POT1/Cdc13"/>
</dbReference>
<dbReference type="InterPro" id="IPR012340">
    <property type="entry name" value="NA-bd_OB-fold"/>
</dbReference>
<sequence length="851" mass="96200">MFTQKRTPRELLNLDNDDSGYLEGRIFMVWPPRNGRHRIQLEVSQDSTVHRFIVEIPYRDDIGFRPHEYILLALEGVEVVQETTSKTPFSIPILLRFPDGVVFKYLTGINTGKVIDSQENADEWWEPDTIPTVSEVSARDADRNRWGKRVRFDLPESPSSGCESRATKSCIQLCVTNQACLPLGERQHERLRLHGECVGSDRGAAIPHQQPRTANISIADNASIRPALAESDNSATKTTGHDFTGLSNLRKGNLRVNVVGAVTFVNPIKKTKTKEWHCSFSITDPSVVDSLRRSVTVNCFQKIHAYWLPQVQKDDVIILRQVKIVELNGALTITGYGDTLRWAIYDSLTHSIRFPDKSNLANCNGSTGSGPLPYWSTLQGSVELEYCKSLAQWWDSKKEFWDESSAPRRRHLVLSEVSPDLTPGGFFDCTVEVLREIDSNSAIYVTDYTANLLANPLQATWCPPELYGRVLRFEMWDHAQTVAKEMKPGEYWYLPNVRAKWNATHSMEGTVRLAERIARLDESAREEPFLKALLGRKSELGLDAEKLLQEVLEPASHIVSAVELLHDGVDSQDRRCLYVTDFTRNPDLPRTALEADRPRVLEILLNNASIEFLTEYEPGNILALHNLTNEHSNASGLYGYLGGQGVFVQPLHDQSDQRVQILARNKSRWGDDVTAGGSTNGDLYGLMDRSFVSLQEALARPAPDVFKVQARAVDYFPFALEDACALRCPMCEPSHSSPVDTCPKCGGRTQWFYRLYIQIQDEQQGQLITSLSGNECELLRCIHPTNFREDHEAFNAFLREVERVIGNLRSVHQAWEKNEWKAIEAPLMTFTIESWNIEEEKGYGVLDCTAT</sequence>
<dbReference type="Proteomes" id="UP001194468">
    <property type="component" value="Unassembled WGS sequence"/>
</dbReference>
<name>A0AAD4BBU4_BOLED</name>
<dbReference type="SMART" id="SM00976">
    <property type="entry name" value="Telo_bind"/>
    <property type="match status" value="1"/>
</dbReference>
<proteinExistence type="predicted"/>
<organism evidence="6 7">
    <name type="scientific">Boletus edulis BED1</name>
    <dbReference type="NCBI Taxonomy" id="1328754"/>
    <lineage>
        <taxon>Eukaryota</taxon>
        <taxon>Fungi</taxon>
        <taxon>Dikarya</taxon>
        <taxon>Basidiomycota</taxon>
        <taxon>Agaricomycotina</taxon>
        <taxon>Agaricomycetes</taxon>
        <taxon>Agaricomycetidae</taxon>
        <taxon>Boletales</taxon>
        <taxon>Boletineae</taxon>
        <taxon>Boletaceae</taxon>
        <taxon>Boletoideae</taxon>
        <taxon>Boletus</taxon>
    </lineage>
</organism>
<reference evidence="6" key="2">
    <citation type="journal article" date="2020" name="Nat. Commun.">
        <title>Large-scale genome sequencing of mycorrhizal fungi provides insights into the early evolution of symbiotic traits.</title>
        <authorList>
            <person name="Miyauchi S."/>
            <person name="Kiss E."/>
            <person name="Kuo A."/>
            <person name="Drula E."/>
            <person name="Kohler A."/>
            <person name="Sanchez-Garcia M."/>
            <person name="Morin E."/>
            <person name="Andreopoulos B."/>
            <person name="Barry K.W."/>
            <person name="Bonito G."/>
            <person name="Buee M."/>
            <person name="Carver A."/>
            <person name="Chen C."/>
            <person name="Cichocki N."/>
            <person name="Clum A."/>
            <person name="Culley D."/>
            <person name="Crous P.W."/>
            <person name="Fauchery L."/>
            <person name="Girlanda M."/>
            <person name="Hayes R.D."/>
            <person name="Keri Z."/>
            <person name="LaButti K."/>
            <person name="Lipzen A."/>
            <person name="Lombard V."/>
            <person name="Magnuson J."/>
            <person name="Maillard F."/>
            <person name="Murat C."/>
            <person name="Nolan M."/>
            <person name="Ohm R.A."/>
            <person name="Pangilinan J."/>
            <person name="Pereira M.F."/>
            <person name="Perotto S."/>
            <person name="Peter M."/>
            <person name="Pfister S."/>
            <person name="Riley R."/>
            <person name="Sitrit Y."/>
            <person name="Stielow J.B."/>
            <person name="Szollosi G."/>
            <person name="Zifcakova L."/>
            <person name="Stursova M."/>
            <person name="Spatafora J.W."/>
            <person name="Tedersoo L."/>
            <person name="Vaario L.M."/>
            <person name="Yamada A."/>
            <person name="Yan M."/>
            <person name="Wang P."/>
            <person name="Xu J."/>
            <person name="Bruns T."/>
            <person name="Baldrian P."/>
            <person name="Vilgalys R."/>
            <person name="Dunand C."/>
            <person name="Henrissat B."/>
            <person name="Grigoriev I.V."/>
            <person name="Hibbett D."/>
            <person name="Nagy L.G."/>
            <person name="Martin F.M."/>
        </authorList>
    </citation>
    <scope>NUCLEOTIDE SEQUENCE</scope>
    <source>
        <strain evidence="6">BED1</strain>
    </source>
</reference>
<dbReference type="GO" id="GO:0016233">
    <property type="term" value="P:telomere capping"/>
    <property type="evidence" value="ECO:0007669"/>
    <property type="project" value="TreeGrafter"/>
</dbReference>
<accession>A0AAD4BBU4</accession>
<keyword evidence="2" id="KW-0158">Chromosome</keyword>
<evidence type="ECO:0000256" key="1">
    <source>
        <dbReference type="ARBA" id="ARBA00004574"/>
    </source>
</evidence>
<dbReference type="GO" id="GO:0000783">
    <property type="term" value="C:nuclear telomere cap complex"/>
    <property type="evidence" value="ECO:0007669"/>
    <property type="project" value="TreeGrafter"/>
</dbReference>
<evidence type="ECO:0000313" key="7">
    <source>
        <dbReference type="Proteomes" id="UP001194468"/>
    </source>
</evidence>
<evidence type="ECO:0000259" key="5">
    <source>
        <dbReference type="SMART" id="SM00976"/>
    </source>
</evidence>
<comment type="caution">
    <text evidence="6">The sequence shown here is derived from an EMBL/GenBank/DDBJ whole genome shotgun (WGS) entry which is preliminary data.</text>
</comment>
<keyword evidence="4" id="KW-0238">DNA-binding</keyword>
<dbReference type="GO" id="GO:0098505">
    <property type="term" value="F:G-rich strand telomeric DNA binding"/>
    <property type="evidence" value="ECO:0007669"/>
    <property type="project" value="TreeGrafter"/>
</dbReference>
<dbReference type="Pfam" id="PF02765">
    <property type="entry name" value="POT1"/>
    <property type="match status" value="1"/>
</dbReference>
<dbReference type="PANTHER" id="PTHR14513">
    <property type="entry name" value="PROTECTION OF TELOMERES 1"/>
    <property type="match status" value="1"/>
</dbReference>